<dbReference type="AlphaFoldDB" id="A0A314L2W3"/>
<dbReference type="GO" id="GO:0005765">
    <property type="term" value="C:lysosomal membrane"/>
    <property type="evidence" value="ECO:0007669"/>
    <property type="project" value="UniProtKB-SubCell"/>
</dbReference>
<protein>
    <submittedName>
        <fullName evidence="5">Uncharacterized protein</fullName>
    </submittedName>
</protein>
<accession>A0A314L2W3</accession>
<dbReference type="InterPro" id="IPR019320">
    <property type="entry name" value="BORCS8"/>
</dbReference>
<comment type="caution">
    <text evidence="5">The sequence shown here is derived from an EMBL/GenBank/DDBJ whole genome shotgun (WGS) entry which is preliminary data.</text>
</comment>
<keyword evidence="4" id="KW-0458">Lysosome</keyword>
<dbReference type="Proteomes" id="UP000187609">
    <property type="component" value="Unassembled WGS sequence"/>
</dbReference>
<dbReference type="PANTHER" id="PTHR21146:SF0">
    <property type="entry name" value="BLOC-1-RELATED COMPLEX SUBUNIT 8"/>
    <property type="match status" value="1"/>
</dbReference>
<evidence type="ECO:0000256" key="4">
    <source>
        <dbReference type="ARBA" id="ARBA00023228"/>
    </source>
</evidence>
<comment type="subcellular location">
    <subcellularLocation>
        <location evidence="1">Lysosome membrane</location>
    </subcellularLocation>
</comment>
<evidence type="ECO:0000256" key="3">
    <source>
        <dbReference type="ARBA" id="ARBA00023136"/>
    </source>
</evidence>
<keyword evidence="3" id="KW-0472">Membrane</keyword>
<organism evidence="5 6">
    <name type="scientific">Nicotiana attenuata</name>
    <name type="common">Coyote tobacco</name>
    <dbReference type="NCBI Taxonomy" id="49451"/>
    <lineage>
        <taxon>Eukaryota</taxon>
        <taxon>Viridiplantae</taxon>
        <taxon>Streptophyta</taxon>
        <taxon>Embryophyta</taxon>
        <taxon>Tracheophyta</taxon>
        <taxon>Spermatophyta</taxon>
        <taxon>Magnoliopsida</taxon>
        <taxon>eudicotyledons</taxon>
        <taxon>Gunneridae</taxon>
        <taxon>Pentapetalae</taxon>
        <taxon>asterids</taxon>
        <taxon>lamiids</taxon>
        <taxon>Solanales</taxon>
        <taxon>Solanaceae</taxon>
        <taxon>Nicotianoideae</taxon>
        <taxon>Nicotianeae</taxon>
        <taxon>Nicotiana</taxon>
    </lineage>
</organism>
<evidence type="ECO:0000313" key="6">
    <source>
        <dbReference type="Proteomes" id="UP000187609"/>
    </source>
</evidence>
<gene>
    <name evidence="5" type="ORF">A4A49_23911</name>
</gene>
<keyword evidence="6" id="KW-1185">Reference proteome</keyword>
<dbReference type="STRING" id="49451.A0A314L2W3"/>
<proteinExistence type="inferred from homology"/>
<evidence type="ECO:0000256" key="2">
    <source>
        <dbReference type="ARBA" id="ARBA00010463"/>
    </source>
</evidence>
<name>A0A314L2W3_NICAT</name>
<evidence type="ECO:0000256" key="1">
    <source>
        <dbReference type="ARBA" id="ARBA00004656"/>
    </source>
</evidence>
<dbReference type="EMBL" id="MJEQ01000491">
    <property type="protein sequence ID" value="OIT35960.1"/>
    <property type="molecule type" value="Genomic_DNA"/>
</dbReference>
<evidence type="ECO:0000313" key="5">
    <source>
        <dbReference type="EMBL" id="OIT35960.1"/>
    </source>
</evidence>
<dbReference type="PANTHER" id="PTHR21146">
    <property type="entry name" value="MEF2B PROTEIN"/>
    <property type="match status" value="1"/>
</dbReference>
<sequence length="108" mass="11921">MKEKANSFKWSQLEYKESDVTYTYNALSVAAAGSLFSVSEANDEELPLSSPTNNDLQVMQVNISMPNNQLLSSSEKYEEVMADKEAKLVEWLEGIGNRNAGPGENKLG</sequence>
<comment type="similarity">
    <text evidence="2">Belongs to the BORCS8 family.</text>
</comment>
<dbReference type="Gramene" id="OIT35960">
    <property type="protein sequence ID" value="OIT35960"/>
    <property type="gene ID" value="A4A49_23911"/>
</dbReference>
<reference evidence="5" key="1">
    <citation type="submission" date="2016-11" db="EMBL/GenBank/DDBJ databases">
        <title>The genome of Nicotiana attenuata.</title>
        <authorList>
            <person name="Xu S."/>
            <person name="Brockmoeller T."/>
            <person name="Gaquerel E."/>
            <person name="Navarro A."/>
            <person name="Kuhl H."/>
            <person name="Gase K."/>
            <person name="Ling Z."/>
            <person name="Zhou W."/>
            <person name="Kreitzer C."/>
            <person name="Stanke M."/>
            <person name="Tang H."/>
            <person name="Lyons E."/>
            <person name="Pandey P."/>
            <person name="Pandey S.P."/>
            <person name="Timmermann B."/>
            <person name="Baldwin I.T."/>
        </authorList>
    </citation>
    <scope>NUCLEOTIDE SEQUENCE [LARGE SCALE GENOMIC DNA]</scope>
    <source>
        <strain evidence="5">UT</strain>
    </source>
</reference>